<dbReference type="SUPFAM" id="SSF56281">
    <property type="entry name" value="Metallo-hydrolase/oxidoreductase"/>
    <property type="match status" value="1"/>
</dbReference>
<accession>A0ABT7H805</accession>
<name>A0ABT7H805_9GAMM</name>
<dbReference type="Proteomes" id="UP001223547">
    <property type="component" value="Unassembled WGS sequence"/>
</dbReference>
<evidence type="ECO:0000313" key="2">
    <source>
        <dbReference type="Proteomes" id="UP001223547"/>
    </source>
</evidence>
<gene>
    <name evidence="1" type="ORF">QQF73_00445</name>
</gene>
<evidence type="ECO:0008006" key="3">
    <source>
        <dbReference type="Google" id="ProtNLM"/>
    </source>
</evidence>
<evidence type="ECO:0000313" key="1">
    <source>
        <dbReference type="EMBL" id="MDK9556072.1"/>
    </source>
</evidence>
<proteinExistence type="predicted"/>
<keyword evidence="2" id="KW-1185">Reference proteome</keyword>
<dbReference type="RefSeq" id="WP_285366825.1">
    <property type="nucleotide sequence ID" value="NZ_JASSQD010000001.1"/>
</dbReference>
<protein>
    <recommendedName>
        <fullName evidence="3">Metallo-beta-lactamase domain-containing protein</fullName>
    </recommendedName>
</protein>
<sequence>MRVYVEKLDFIPASLSSRRRTLLVDTENFDDNLRLENRFGQPADEKRSESMLAIEVEAPPWKSMKEGSWYELAPSLFEDFTYRPVSEEEEGGTFLRARLTGPLRPIDFTEYLSRPNFAETQIGGTGERVFDSDGPLQLAVIDCGQGNWNEVRSPKSVLIYDIGASMRYSRPEVEQLVRNRALAKDPRKITAFISHWDVDHYQALLAMSKADLSKLGSVKAPSQLPNTTTFRRLTNDLAAAGVPLYSLPPASPPSSAGQRIVLCHDSNLSSSQIQLFRASPGRSRNQTGIVLAVLGPKRTAILTGDHHYSKILAALPSYLPKNPVVMVAPHHGGQAGTLDLSSWRRTFPKMEVAISVGLNPYGHPFKNIKAKLSTLQGSAPHITRVSGDLTFPL</sequence>
<comment type="caution">
    <text evidence="1">The sequence shown here is derived from an EMBL/GenBank/DDBJ whole genome shotgun (WGS) entry which is preliminary data.</text>
</comment>
<dbReference type="EMBL" id="JASSQD010000001">
    <property type="protein sequence ID" value="MDK9556072.1"/>
    <property type="molecule type" value="Genomic_DNA"/>
</dbReference>
<reference evidence="1 2" key="1">
    <citation type="submission" date="2023-05" db="EMBL/GenBank/DDBJ databases">
        <title>Marinobacter albus sp. nov., a marine bacterium isolated from sand in a coastal intertidal zone of huludao.</title>
        <authorList>
            <person name="Deng T."/>
        </authorList>
    </citation>
    <scope>NUCLEOTIDE SEQUENCE [LARGE SCALE GENOMIC DNA]</scope>
    <source>
        <strain evidence="1 2">M216</strain>
    </source>
</reference>
<dbReference type="Gene3D" id="3.60.15.10">
    <property type="entry name" value="Ribonuclease Z/Hydroxyacylglutathione hydrolase-like"/>
    <property type="match status" value="1"/>
</dbReference>
<organism evidence="1 2">
    <name type="scientific">Marinobacter albus</name>
    <dbReference type="NCBI Taxonomy" id="3030833"/>
    <lineage>
        <taxon>Bacteria</taxon>
        <taxon>Pseudomonadati</taxon>
        <taxon>Pseudomonadota</taxon>
        <taxon>Gammaproteobacteria</taxon>
        <taxon>Pseudomonadales</taxon>
        <taxon>Marinobacteraceae</taxon>
        <taxon>Marinobacter</taxon>
    </lineage>
</organism>
<dbReference type="InterPro" id="IPR036866">
    <property type="entry name" value="RibonucZ/Hydroxyglut_hydro"/>
</dbReference>